<evidence type="ECO:0000313" key="2">
    <source>
        <dbReference type="EMBL" id="KKR10531.1"/>
    </source>
</evidence>
<reference evidence="2 3" key="1">
    <citation type="journal article" date="2015" name="Nature">
        <title>rRNA introns, odd ribosomes, and small enigmatic genomes across a large radiation of phyla.</title>
        <authorList>
            <person name="Brown C.T."/>
            <person name="Hug L.A."/>
            <person name="Thomas B.C."/>
            <person name="Sharon I."/>
            <person name="Castelle C.J."/>
            <person name="Singh A."/>
            <person name="Wilkins M.J."/>
            <person name="Williams K.H."/>
            <person name="Banfield J.F."/>
        </authorList>
    </citation>
    <scope>NUCLEOTIDE SEQUENCE [LARGE SCALE GENOMIC DNA]</scope>
</reference>
<gene>
    <name evidence="2" type="ORF">UT39_C0018G0004</name>
</gene>
<feature type="region of interest" description="Disordered" evidence="1">
    <location>
        <begin position="77"/>
        <end position="107"/>
    </location>
</feature>
<proteinExistence type="predicted"/>
<dbReference type="AlphaFoldDB" id="A0A0G0NCI4"/>
<dbReference type="EMBL" id="LBWP01000018">
    <property type="protein sequence ID" value="KKR10531.1"/>
    <property type="molecule type" value="Genomic_DNA"/>
</dbReference>
<accession>A0A0G0NCI4</accession>
<organism evidence="2 3">
    <name type="scientific">Candidatus Woesebacteria bacterium GW2011_GWA1_39_21</name>
    <dbReference type="NCBI Taxonomy" id="1618550"/>
    <lineage>
        <taxon>Bacteria</taxon>
        <taxon>Candidatus Woeseibacteriota</taxon>
    </lineage>
</organism>
<sequence>MAKSENKQDGSVFNAVEEVANYLNCRTKREEMSVNNTRVLDYWLGVMAEDPKFAAKVNARRSQLSPERKMSLFTKEELKKASRHHVSEGGGDEPARQPRLWKDPPVKPKGRVYAHDEIISSDVRLEKIQRQVNQPYPLPKNSPQIEEDKYLQQELRKQKKSLEKRLNLPEIPILRKDDPRRKNPTYIFNSWLNDKIAMCDNFGVFNQFQREYYQAYNNGETFHESVGLLSKINVIGNFISNLQTSGLTDWNKRRELGKFVEEYKERYF</sequence>
<dbReference type="STRING" id="1618550.UT39_C0018G0004"/>
<evidence type="ECO:0000313" key="3">
    <source>
        <dbReference type="Proteomes" id="UP000034246"/>
    </source>
</evidence>
<evidence type="ECO:0000256" key="1">
    <source>
        <dbReference type="SAM" id="MobiDB-lite"/>
    </source>
</evidence>
<dbReference type="Proteomes" id="UP000034246">
    <property type="component" value="Unassembled WGS sequence"/>
</dbReference>
<feature type="compositionally biased region" description="Basic and acidic residues" evidence="1">
    <location>
        <begin position="93"/>
        <end position="106"/>
    </location>
</feature>
<name>A0A0G0NCI4_9BACT</name>
<comment type="caution">
    <text evidence="2">The sequence shown here is derived from an EMBL/GenBank/DDBJ whole genome shotgun (WGS) entry which is preliminary data.</text>
</comment>
<protein>
    <submittedName>
        <fullName evidence="2">Uncharacterized protein</fullName>
    </submittedName>
</protein>